<evidence type="ECO:0000313" key="2">
    <source>
        <dbReference type="EMBL" id="KPI42339.1"/>
    </source>
</evidence>
<dbReference type="STRING" id="1664694.A0A0N0NPB3"/>
<dbReference type="VEuPathDB" id="FungiDB:AB675_9549"/>
<organism evidence="2 3">
    <name type="scientific">Cyphellophora attinorum</name>
    <dbReference type="NCBI Taxonomy" id="1664694"/>
    <lineage>
        <taxon>Eukaryota</taxon>
        <taxon>Fungi</taxon>
        <taxon>Dikarya</taxon>
        <taxon>Ascomycota</taxon>
        <taxon>Pezizomycotina</taxon>
        <taxon>Eurotiomycetes</taxon>
        <taxon>Chaetothyriomycetidae</taxon>
        <taxon>Chaetothyriales</taxon>
        <taxon>Cyphellophoraceae</taxon>
        <taxon>Cyphellophora</taxon>
    </lineage>
</organism>
<keyword evidence="1" id="KW-0472">Membrane</keyword>
<gene>
    <name evidence="2" type="ORF">AB675_9549</name>
</gene>
<proteinExistence type="predicted"/>
<evidence type="ECO:0008006" key="4">
    <source>
        <dbReference type="Google" id="ProtNLM"/>
    </source>
</evidence>
<keyword evidence="1" id="KW-1133">Transmembrane helix</keyword>
<dbReference type="SUPFAM" id="SSF53474">
    <property type="entry name" value="alpha/beta-Hydrolases"/>
    <property type="match status" value="1"/>
</dbReference>
<dbReference type="Proteomes" id="UP000038010">
    <property type="component" value="Unassembled WGS sequence"/>
</dbReference>
<dbReference type="OrthoDB" id="202545at2759"/>
<keyword evidence="1" id="KW-0812">Transmembrane</keyword>
<comment type="caution">
    <text evidence="2">The sequence shown here is derived from an EMBL/GenBank/DDBJ whole genome shotgun (WGS) entry which is preliminary data.</text>
</comment>
<dbReference type="PANTHER" id="PTHR42044:SF2">
    <property type="entry name" value="DUF676 DOMAIN-CONTAINING PROTEIN"/>
    <property type="match status" value="1"/>
</dbReference>
<feature type="transmembrane region" description="Helical" evidence="1">
    <location>
        <begin position="20"/>
        <end position="40"/>
    </location>
</feature>
<accession>A0A0N0NPB3</accession>
<feature type="transmembrane region" description="Helical" evidence="1">
    <location>
        <begin position="89"/>
        <end position="110"/>
    </location>
</feature>
<protein>
    <recommendedName>
        <fullName evidence="4">DUF676 domain-containing protein</fullName>
    </recommendedName>
</protein>
<dbReference type="PANTHER" id="PTHR42044">
    <property type="entry name" value="DUF676 DOMAIN-CONTAINING PROTEIN-RELATED"/>
    <property type="match status" value="1"/>
</dbReference>
<dbReference type="InterPro" id="IPR029058">
    <property type="entry name" value="AB_hydrolase_fold"/>
</dbReference>
<reference evidence="2 3" key="1">
    <citation type="submission" date="2015-06" db="EMBL/GenBank/DDBJ databases">
        <title>Draft genome of the ant-associated black yeast Phialophora attae CBS 131958.</title>
        <authorList>
            <person name="Moreno L.F."/>
            <person name="Stielow B.J."/>
            <person name="de Hoog S."/>
            <person name="Vicente V.A."/>
            <person name="Weiss V.A."/>
            <person name="de Vries M."/>
            <person name="Cruz L.M."/>
            <person name="Souza E.M."/>
        </authorList>
    </citation>
    <scope>NUCLEOTIDE SEQUENCE [LARGE SCALE GENOMIC DNA]</scope>
    <source>
        <strain evidence="2 3">CBS 131958</strain>
    </source>
</reference>
<keyword evidence="3" id="KW-1185">Reference proteome</keyword>
<dbReference type="RefSeq" id="XP_018002302.1">
    <property type="nucleotide sequence ID" value="XM_018150092.1"/>
</dbReference>
<name>A0A0N0NPB3_9EURO</name>
<dbReference type="EMBL" id="LFJN01000007">
    <property type="protein sequence ID" value="KPI42339.1"/>
    <property type="molecule type" value="Genomic_DNA"/>
</dbReference>
<dbReference type="AlphaFoldDB" id="A0A0N0NPB3"/>
<dbReference type="GeneID" id="28741972"/>
<feature type="transmembrane region" description="Helical" evidence="1">
    <location>
        <begin position="61"/>
        <end position="83"/>
    </location>
</feature>
<sequence length="415" mass="46477">MPSTPIPFTSDPMALLAIEAKLFLGLIFDLTKLGILSTIWPFRSKHAEDELSLTRGNVWALFVHGVLFFLQTLFLLFIVVSPFGGVPAIIWTAVVVVGIQLNRGICNVLLNNYGQRLFYDGGEYSLNEQDAEMRLIPSKPGSHGERWIFINGVSVGSHWMAGNLKMISRIFQRPVQGIHNKTYGILFDLIECTVQRTFGYPTLDIRLAYETVSALVAEPEVTKVVLFAHSQGGIESSLVLDWLFATMPPEQVAKLEVYTFGNAANHFNSPQRKDGTRVIQHIEHYGNTSEMVARCGMMFFRGVGSKLARAANGGGKAVKRSCRMRLWRAKTAADVTTMAQLRDRFVGKLFLRDAFGHMLNQHYLRNMFESEDNDFMNSPVSTSNFEGDGDAAVPEGLLKDKSRLWRYRNGGTPEK</sequence>
<evidence type="ECO:0000256" key="1">
    <source>
        <dbReference type="SAM" id="Phobius"/>
    </source>
</evidence>
<evidence type="ECO:0000313" key="3">
    <source>
        <dbReference type="Proteomes" id="UP000038010"/>
    </source>
</evidence>